<dbReference type="EMBL" id="CP003479">
    <property type="protein sequence ID" value="AFI05016.1"/>
    <property type="molecule type" value="Genomic_DNA"/>
</dbReference>
<dbReference type="CDD" id="cd06433">
    <property type="entry name" value="GT_2_WfgS_like"/>
    <property type="match status" value="1"/>
</dbReference>
<accession>I0EPZ7</accession>
<dbReference type="InterPro" id="IPR001173">
    <property type="entry name" value="Glyco_trans_2-like"/>
</dbReference>
<organism evidence="2 3">
    <name type="scientific">Helicobacter cetorum (strain ATCC BAA-429 / MIT 00-7128)</name>
    <dbReference type="NCBI Taxonomy" id="182217"/>
    <lineage>
        <taxon>Bacteria</taxon>
        <taxon>Pseudomonadati</taxon>
        <taxon>Campylobacterota</taxon>
        <taxon>Epsilonproteobacteria</taxon>
        <taxon>Campylobacterales</taxon>
        <taxon>Helicobacteraceae</taxon>
        <taxon>Helicobacter</taxon>
    </lineage>
</organism>
<reference evidence="3" key="1">
    <citation type="submission" date="2012-04" db="EMBL/GenBank/DDBJ databases">
        <title>Complete genome sequence of Helicobacter cetorum strain MIT 00-7128.</title>
        <authorList>
            <person name="Kersulyte D."/>
            <person name="Berg D.E."/>
        </authorList>
    </citation>
    <scope>NUCLEOTIDE SEQUENCE [LARGE SCALE GENOMIC DNA]</scope>
    <source>
        <strain evidence="3">MIT 00-7128</strain>
    </source>
</reference>
<dbReference type="PANTHER" id="PTHR22916">
    <property type="entry name" value="GLYCOSYLTRANSFERASE"/>
    <property type="match status" value="1"/>
</dbReference>
<evidence type="ECO:0000313" key="2">
    <source>
        <dbReference type="EMBL" id="AFI05016.1"/>
    </source>
</evidence>
<dbReference type="Gene3D" id="3.90.550.10">
    <property type="entry name" value="Spore Coat Polysaccharide Biosynthesis Protein SpsA, Chain A"/>
    <property type="match status" value="1"/>
</dbReference>
<dbReference type="GO" id="GO:0016758">
    <property type="term" value="F:hexosyltransferase activity"/>
    <property type="evidence" value="ECO:0007669"/>
    <property type="project" value="UniProtKB-ARBA"/>
</dbReference>
<feature type="domain" description="Glycosyltransferase 2-like" evidence="1">
    <location>
        <begin position="7"/>
        <end position="133"/>
    </location>
</feature>
<dbReference type="RefSeq" id="WP_014661876.1">
    <property type="nucleotide sequence ID" value="NC_017737.1"/>
</dbReference>
<dbReference type="KEGG" id="hce:HCW_08815"/>
<keyword evidence="3" id="KW-1185">Reference proteome</keyword>
<dbReference type="PATRIC" id="fig|182217.3.peg.1867"/>
<sequence length="254" mass="29146">MSPLKVSIITASFNSEKTIRDTIESVLNQSYENIEYIIIDGKSTDNTLKIIQEYGNKITRIVSEPDRGIYDAMNKGIKLASGDIVALLNSDDFYTHSDVVEKIVHIFENQCCDSVYADLVFVNPNNLEKVVRYYESGEFKPKSLLYGVVPAHPTLFIKKEIYERYGLYKTDYKISADFEMIIRLFVKEQMSFAYLKEVIVKMRTGGASTNGLKSLILRNQENIRACKENGIQANWFSMLLKYPRKILGLFKRAK</sequence>
<evidence type="ECO:0000313" key="3">
    <source>
        <dbReference type="Proteomes" id="UP000005010"/>
    </source>
</evidence>
<protein>
    <submittedName>
        <fullName evidence="2">Glycosyl transferase family protein</fullName>
    </submittedName>
</protein>
<keyword evidence="2" id="KW-0808">Transferase</keyword>
<dbReference type="eggNOG" id="COG1215">
    <property type="taxonomic scope" value="Bacteria"/>
</dbReference>
<dbReference type="STRING" id="182217.HCW_08815"/>
<proteinExistence type="predicted"/>
<name>I0EPZ7_HELC0</name>
<dbReference type="Proteomes" id="UP000005010">
    <property type="component" value="Chromosome"/>
</dbReference>
<dbReference type="PANTHER" id="PTHR22916:SF3">
    <property type="entry name" value="UDP-GLCNAC:BETAGAL BETA-1,3-N-ACETYLGLUCOSAMINYLTRANSFERASE-LIKE PROTEIN 1"/>
    <property type="match status" value="1"/>
</dbReference>
<dbReference type="InterPro" id="IPR029044">
    <property type="entry name" value="Nucleotide-diphossugar_trans"/>
</dbReference>
<dbReference type="HOGENOM" id="CLU_025996_21_1_7"/>
<dbReference type="Pfam" id="PF00535">
    <property type="entry name" value="Glycos_transf_2"/>
    <property type="match status" value="1"/>
</dbReference>
<dbReference type="SUPFAM" id="SSF53448">
    <property type="entry name" value="Nucleotide-diphospho-sugar transferases"/>
    <property type="match status" value="1"/>
</dbReference>
<evidence type="ECO:0000259" key="1">
    <source>
        <dbReference type="Pfam" id="PF00535"/>
    </source>
</evidence>
<dbReference type="AlphaFoldDB" id="I0EPZ7"/>
<gene>
    <name evidence="2" type="ordered locus">HCW_08815</name>
</gene>